<accession>A0ABU6R817</accession>
<evidence type="ECO:0000313" key="9">
    <source>
        <dbReference type="EMBL" id="MED6120074.1"/>
    </source>
</evidence>
<dbReference type="InterPro" id="IPR030184">
    <property type="entry name" value="WAT1-related"/>
</dbReference>
<dbReference type="Proteomes" id="UP001341840">
    <property type="component" value="Unassembled WGS sequence"/>
</dbReference>
<evidence type="ECO:0000256" key="2">
    <source>
        <dbReference type="ARBA" id="ARBA00007635"/>
    </source>
</evidence>
<comment type="subcellular location">
    <subcellularLocation>
        <location evidence="1 6">Membrane</location>
        <topology evidence="1 6">Multi-pass membrane protein</topology>
    </subcellularLocation>
</comment>
<dbReference type="EMBL" id="JASCZI010030259">
    <property type="protein sequence ID" value="MED6120074.1"/>
    <property type="molecule type" value="Genomic_DNA"/>
</dbReference>
<feature type="compositionally biased region" description="Polar residues" evidence="7">
    <location>
        <begin position="404"/>
        <end position="414"/>
    </location>
</feature>
<comment type="similarity">
    <text evidence="2 6">Belongs to the drug/metabolite transporter (DMT) superfamily. Plant drug/metabolite exporter (P-DME) (TC 2.A.7.4) family.</text>
</comment>
<keyword evidence="5 6" id="KW-0472">Membrane</keyword>
<keyword evidence="4 6" id="KW-1133">Transmembrane helix</keyword>
<dbReference type="PANTHER" id="PTHR31218">
    <property type="entry name" value="WAT1-RELATED PROTEIN"/>
    <property type="match status" value="1"/>
</dbReference>
<feature type="transmembrane region" description="Helical" evidence="6">
    <location>
        <begin position="186"/>
        <end position="205"/>
    </location>
</feature>
<feature type="transmembrane region" description="Helical" evidence="6">
    <location>
        <begin position="138"/>
        <end position="156"/>
    </location>
</feature>
<feature type="transmembrane region" description="Helical" evidence="6">
    <location>
        <begin position="105"/>
        <end position="126"/>
    </location>
</feature>
<dbReference type="InterPro" id="IPR037185">
    <property type="entry name" value="EmrE-like"/>
</dbReference>
<dbReference type="SUPFAM" id="SSF103481">
    <property type="entry name" value="Multidrug resistance efflux transporter EmrE"/>
    <property type="match status" value="2"/>
</dbReference>
<reference evidence="9 10" key="1">
    <citation type="journal article" date="2023" name="Plants (Basel)">
        <title>Bridging the Gap: Combining Genomics and Transcriptomics Approaches to Understand Stylosanthes scabra, an Orphan Legume from the Brazilian Caatinga.</title>
        <authorList>
            <person name="Ferreira-Neto J.R.C."/>
            <person name="da Silva M.D."/>
            <person name="Binneck E."/>
            <person name="de Melo N.F."/>
            <person name="da Silva R.H."/>
            <person name="de Melo A.L.T.M."/>
            <person name="Pandolfi V."/>
            <person name="Bustamante F.O."/>
            <person name="Brasileiro-Vidal A.C."/>
            <person name="Benko-Iseppon A.M."/>
        </authorList>
    </citation>
    <scope>NUCLEOTIDE SEQUENCE [LARGE SCALE GENOMIC DNA]</scope>
    <source>
        <tissue evidence="9">Leaves</tissue>
    </source>
</reference>
<evidence type="ECO:0000256" key="3">
    <source>
        <dbReference type="ARBA" id="ARBA00022692"/>
    </source>
</evidence>
<organism evidence="9 10">
    <name type="scientific">Stylosanthes scabra</name>
    <dbReference type="NCBI Taxonomy" id="79078"/>
    <lineage>
        <taxon>Eukaryota</taxon>
        <taxon>Viridiplantae</taxon>
        <taxon>Streptophyta</taxon>
        <taxon>Embryophyta</taxon>
        <taxon>Tracheophyta</taxon>
        <taxon>Spermatophyta</taxon>
        <taxon>Magnoliopsida</taxon>
        <taxon>eudicotyledons</taxon>
        <taxon>Gunneridae</taxon>
        <taxon>Pentapetalae</taxon>
        <taxon>rosids</taxon>
        <taxon>fabids</taxon>
        <taxon>Fabales</taxon>
        <taxon>Fabaceae</taxon>
        <taxon>Papilionoideae</taxon>
        <taxon>50 kb inversion clade</taxon>
        <taxon>dalbergioids sensu lato</taxon>
        <taxon>Dalbergieae</taxon>
        <taxon>Pterocarpus clade</taxon>
        <taxon>Stylosanthes</taxon>
    </lineage>
</organism>
<evidence type="ECO:0000259" key="8">
    <source>
        <dbReference type="Pfam" id="PF00892"/>
    </source>
</evidence>
<gene>
    <name evidence="9" type="ORF">PIB30_017522</name>
</gene>
<sequence length="414" mass="45549">MGNIGNVINGLKPAFGMIIVQVAYAGLSILYKLVVEDGMSMSVLIAYRTLIATSFVVPLAFFMERKTKPKITPEVLLQSFFCGLFGVTLQQNLYVGAVAFASATYATAMTNLIPGVTFILALCFGLERLKIRTLTGKAKVVGTVMGIGGVMIITFYKTREIHIWPTHHLNFKNNNDQSHISPTNQFLGSAFGFGNCLCYSMWLIIQGRMSEKFPWQYSSAALVSGMACIQVIIFALCMERNWNQWRIGWNIKLLTIIYTGIVPSGIALVLISWCVRLRGPLYASTFNPLSLVIVTIAASLILDERLFVGSLIGSILVVLGLYTVLWGKGKEYESMAKEKLTKVVSSNGQTLKIIITTNNHSDNNINHNNGSDYMKLSREGHQQNGVKDCSNNKGNHGNEGKLTPLNNGDSKPTI</sequence>
<feature type="transmembrane region" description="Helical" evidence="6">
    <location>
        <begin position="45"/>
        <end position="63"/>
    </location>
</feature>
<keyword evidence="3 6" id="KW-0812">Transmembrane</keyword>
<proteinExistence type="inferred from homology"/>
<evidence type="ECO:0000256" key="7">
    <source>
        <dbReference type="SAM" id="MobiDB-lite"/>
    </source>
</evidence>
<feature type="compositionally biased region" description="Polar residues" evidence="7">
    <location>
        <begin position="382"/>
        <end position="395"/>
    </location>
</feature>
<comment type="caution">
    <text evidence="9">The sequence shown here is derived from an EMBL/GenBank/DDBJ whole genome shotgun (WGS) entry which is preliminary data.</text>
</comment>
<feature type="region of interest" description="Disordered" evidence="7">
    <location>
        <begin position="364"/>
        <end position="414"/>
    </location>
</feature>
<feature type="transmembrane region" description="Helical" evidence="6">
    <location>
        <begin position="256"/>
        <end position="274"/>
    </location>
</feature>
<feature type="domain" description="EamA" evidence="8">
    <location>
        <begin position="14"/>
        <end position="154"/>
    </location>
</feature>
<feature type="transmembrane region" description="Helical" evidence="6">
    <location>
        <begin position="217"/>
        <end position="236"/>
    </location>
</feature>
<protein>
    <recommendedName>
        <fullName evidence="6">WAT1-related protein</fullName>
    </recommendedName>
</protein>
<evidence type="ECO:0000256" key="1">
    <source>
        <dbReference type="ARBA" id="ARBA00004141"/>
    </source>
</evidence>
<feature type="transmembrane region" description="Helical" evidence="6">
    <location>
        <begin position="75"/>
        <end position="93"/>
    </location>
</feature>
<evidence type="ECO:0000256" key="6">
    <source>
        <dbReference type="RuleBase" id="RU363077"/>
    </source>
</evidence>
<dbReference type="Pfam" id="PF00892">
    <property type="entry name" value="EamA"/>
    <property type="match status" value="2"/>
</dbReference>
<evidence type="ECO:0000256" key="4">
    <source>
        <dbReference type="ARBA" id="ARBA00022989"/>
    </source>
</evidence>
<keyword evidence="10" id="KW-1185">Reference proteome</keyword>
<name>A0ABU6R817_9FABA</name>
<feature type="domain" description="EamA" evidence="8">
    <location>
        <begin position="188"/>
        <end position="325"/>
    </location>
</feature>
<dbReference type="InterPro" id="IPR000620">
    <property type="entry name" value="EamA_dom"/>
</dbReference>
<evidence type="ECO:0000313" key="10">
    <source>
        <dbReference type="Proteomes" id="UP001341840"/>
    </source>
</evidence>
<evidence type="ECO:0000256" key="5">
    <source>
        <dbReference type="ARBA" id="ARBA00023136"/>
    </source>
</evidence>
<feature type="transmembrane region" description="Helical" evidence="6">
    <location>
        <begin position="14"/>
        <end position="33"/>
    </location>
</feature>
<feature type="transmembrane region" description="Helical" evidence="6">
    <location>
        <begin position="307"/>
        <end position="327"/>
    </location>
</feature>
<feature type="transmembrane region" description="Helical" evidence="6">
    <location>
        <begin position="281"/>
        <end position="301"/>
    </location>
</feature>